<dbReference type="InterPro" id="IPR035899">
    <property type="entry name" value="DBL_dom_sf"/>
</dbReference>
<feature type="compositionally biased region" description="Basic and acidic residues" evidence="1">
    <location>
        <begin position="261"/>
        <end position="280"/>
    </location>
</feature>
<dbReference type="PANTHER" id="PTHR16777:SF2">
    <property type="entry name" value="PROTEIN ECT2"/>
    <property type="match status" value="1"/>
</dbReference>
<sequence length="1319" mass="147245">MADIPFLETQLLPSLRDTIDRMTHAPLRQGGPDDEMTHGHEQSHLDKRGDEYSRRLVVSQAKPTVPVTSPAYASALATTSQRNPKSTPVTPTLGIASSDLLGTPSAARSNKNPSSKAPSRIPGTSRVPPKSTRLDSPISSSIPNTPLLSPRFETTSGKSLKAVRGIAAAPKSRKLSPASNMRSPAVPSPGSSTSTQSSTSKIRTPNTTPRIPDYPRYQTSNLPRAREFTDSGSELEREYGKRFIAGRLVVANAEVVPSSSESERDDPRHERFPVDEDRPTSKSRTPRTPKEVNPYQPPRTQPRSPAIPSSLRPGIVRDRHIRTIGLGLHDYSELERGRSRTAFSEDDTSAYDSEDQPETYYEPKAARRTSRNGRPGTYSVADRYSWGDRDINDGRPADVVPQEQLPESTSGRRRREALIGLVNGLEPEAPLPIREQEIKSSGRNGSRRELCAQDLGTPDPGPDHYDLENYDETLQEDRKHSRTGKERSRQRTITQPARLPPSSKAQTQDTGYVGRNDKQDHRRSISLPPRNYSSHQPEEILGADEPQALDRIHPGDDEVPGTRNKKSRHRTSMSTSRANTRRRSGAGIPAAAPTPRPKAERRSSSHTADTGGHRSHRKSDSVARDRAAFGIPDSLSYAGYDVPEATEGVSPRVPSGPQDRLEDCSLSEEDPRASIPRSTPEGERWQQPDTDGFSSAAQALFNQLSGHHDDSARRKDPSRRRSGTQHPPMAHVQTRSSQYLPDTRPAVAQHDRSISASSSAPSVYEGETDQLHHHEDVQPVNSPSHADHTAESWRSMLHPATYERLVATHGQAEIKRQELIYRLCSAHSEFVRRLRSIVAIFIVPLRREHSKVWLPGVPKEVSNLFDWLEDIWNFHRALEDSLRSATKAWQAGQIIVDIARVFRTFVPRLEIYQPYLVRVEDIQHVLTDRAAAKGDEFGQFVQLRQHEECEGQTLAELLMLPVHHLYSAVDNYKELWRATPTTHSDYLAALSLYQSMRMIVHVMHEVKIREEEYDFVKDMAKSIDGLLPSVQLARRERRLLWYGDMNYLPQTGAPSSKRDSHEHQSSILSPSLTGRSGSHRTPAIVLSPCPTSPALDDNSRRSSKSTDKSPVAMLSVAVFTDIVLLAEVTYKNSRVSRRLFTGAGLSKVLFVSVEQLSAGTEGPTTFVLGLLPLSQSDLQSGMIPDTSTTICVRLGFPPGLEALKENEAAILSAFRRCRAYTLQSLSFPSHSGQYLPHGPQVDLELDTQRTVMDILNTGLPLPKSPSVQFKDNQRLGTREVSDTDREREERGWWTLRFQQVLREMQRQDPMLSLTIFEDE</sequence>
<dbReference type="InterPro" id="IPR026817">
    <property type="entry name" value="Ect2"/>
</dbReference>
<dbReference type="Gene3D" id="1.20.900.10">
    <property type="entry name" value="Dbl homology (DH) domain"/>
    <property type="match status" value="1"/>
</dbReference>
<feature type="region of interest" description="Disordered" evidence="1">
    <location>
        <begin position="24"/>
        <end position="53"/>
    </location>
</feature>
<dbReference type="SMART" id="SM00325">
    <property type="entry name" value="RhoGEF"/>
    <property type="match status" value="1"/>
</dbReference>
<feature type="compositionally biased region" description="Basic and acidic residues" evidence="1">
    <location>
        <begin position="224"/>
        <end position="234"/>
    </location>
</feature>
<feature type="compositionally biased region" description="Low complexity" evidence="1">
    <location>
        <begin position="191"/>
        <end position="200"/>
    </location>
</feature>
<feature type="compositionally biased region" description="Polar residues" evidence="1">
    <location>
        <begin position="1065"/>
        <end position="1076"/>
    </location>
</feature>
<reference evidence="3 4" key="1">
    <citation type="journal article" date="2014" name="PLoS Genet.">
        <title>Analysis of the Phlebiopsis gigantea genome, transcriptome and secretome provides insight into its pioneer colonization strategies of wood.</title>
        <authorList>
            <person name="Hori C."/>
            <person name="Ishida T."/>
            <person name="Igarashi K."/>
            <person name="Samejima M."/>
            <person name="Suzuki H."/>
            <person name="Master E."/>
            <person name="Ferreira P."/>
            <person name="Ruiz-Duenas F.J."/>
            <person name="Held B."/>
            <person name="Canessa P."/>
            <person name="Larrondo L.F."/>
            <person name="Schmoll M."/>
            <person name="Druzhinina I.S."/>
            <person name="Kubicek C.P."/>
            <person name="Gaskell J.A."/>
            <person name="Kersten P."/>
            <person name="St John F."/>
            <person name="Glasner J."/>
            <person name="Sabat G."/>
            <person name="Splinter BonDurant S."/>
            <person name="Syed K."/>
            <person name="Yadav J."/>
            <person name="Mgbeahuruike A.C."/>
            <person name="Kovalchuk A."/>
            <person name="Asiegbu F.O."/>
            <person name="Lackner G."/>
            <person name="Hoffmeister D."/>
            <person name="Rencoret J."/>
            <person name="Gutierrez A."/>
            <person name="Sun H."/>
            <person name="Lindquist E."/>
            <person name="Barry K."/>
            <person name="Riley R."/>
            <person name="Grigoriev I.V."/>
            <person name="Henrissat B."/>
            <person name="Kues U."/>
            <person name="Berka R.M."/>
            <person name="Martinez A.T."/>
            <person name="Covert S.F."/>
            <person name="Blanchette R.A."/>
            <person name="Cullen D."/>
        </authorList>
    </citation>
    <scope>NUCLEOTIDE SEQUENCE [LARGE SCALE GENOMIC DNA]</scope>
    <source>
        <strain evidence="3 4">11061_1 CR5-6</strain>
    </source>
</reference>
<dbReference type="PANTHER" id="PTHR16777">
    <property type="entry name" value="PROTEIN ECT2"/>
    <property type="match status" value="1"/>
</dbReference>
<feature type="region of interest" description="Disordered" evidence="1">
    <location>
        <begin position="250"/>
        <end position="691"/>
    </location>
</feature>
<feature type="region of interest" description="Disordered" evidence="1">
    <location>
        <begin position="1052"/>
        <end position="1107"/>
    </location>
</feature>
<dbReference type="GO" id="GO:0000281">
    <property type="term" value="P:mitotic cytokinesis"/>
    <property type="evidence" value="ECO:0007669"/>
    <property type="project" value="TreeGrafter"/>
</dbReference>
<evidence type="ECO:0000313" key="3">
    <source>
        <dbReference type="EMBL" id="KIP05064.1"/>
    </source>
</evidence>
<feature type="region of interest" description="Disordered" evidence="1">
    <location>
        <begin position="76"/>
        <end position="234"/>
    </location>
</feature>
<dbReference type="InterPro" id="IPR000219">
    <property type="entry name" value="DH_dom"/>
</dbReference>
<dbReference type="GO" id="GO:2000431">
    <property type="term" value="P:regulation of cytokinesis, actomyosin contractile ring assembly"/>
    <property type="evidence" value="ECO:0007669"/>
    <property type="project" value="InterPro"/>
</dbReference>
<name>A0A0C3NJG5_PHLG1</name>
<feature type="compositionally biased region" description="Basic and acidic residues" evidence="1">
    <location>
        <begin position="35"/>
        <end position="53"/>
    </location>
</feature>
<dbReference type="GO" id="GO:0005634">
    <property type="term" value="C:nucleus"/>
    <property type="evidence" value="ECO:0007669"/>
    <property type="project" value="InterPro"/>
</dbReference>
<feature type="compositionally biased region" description="Basic and acidic residues" evidence="1">
    <location>
        <begin position="706"/>
        <end position="715"/>
    </location>
</feature>
<feature type="compositionally biased region" description="Polar residues" evidence="1">
    <location>
        <begin position="106"/>
        <end position="117"/>
    </location>
</feature>
<feature type="compositionally biased region" description="Basic and acidic residues" evidence="1">
    <location>
        <begin position="1097"/>
        <end position="1107"/>
    </location>
</feature>
<feature type="region of interest" description="Disordered" evidence="1">
    <location>
        <begin position="704"/>
        <end position="769"/>
    </location>
</feature>
<protein>
    <recommendedName>
        <fullName evidence="2">DH domain-containing protein</fullName>
    </recommendedName>
</protein>
<evidence type="ECO:0000259" key="2">
    <source>
        <dbReference type="PROSITE" id="PS50010"/>
    </source>
</evidence>
<dbReference type="EMBL" id="KN840554">
    <property type="protein sequence ID" value="KIP05064.1"/>
    <property type="molecule type" value="Genomic_DNA"/>
</dbReference>
<feature type="compositionally biased region" description="Acidic residues" evidence="1">
    <location>
        <begin position="344"/>
        <end position="357"/>
    </location>
</feature>
<accession>A0A0C3NJG5</accession>
<dbReference type="HOGENOM" id="CLU_260026_0_0_1"/>
<dbReference type="PROSITE" id="PS50010">
    <property type="entry name" value="DH_2"/>
    <property type="match status" value="1"/>
</dbReference>
<evidence type="ECO:0000313" key="4">
    <source>
        <dbReference type="Proteomes" id="UP000053257"/>
    </source>
</evidence>
<dbReference type="SUPFAM" id="SSF48065">
    <property type="entry name" value="DBL homology domain (DH-domain)"/>
    <property type="match status" value="1"/>
</dbReference>
<dbReference type="Proteomes" id="UP000053257">
    <property type="component" value="Unassembled WGS sequence"/>
</dbReference>
<keyword evidence="4" id="KW-1185">Reference proteome</keyword>
<feature type="domain" description="DH" evidence="2">
    <location>
        <begin position="815"/>
        <end position="1006"/>
    </location>
</feature>
<organism evidence="3 4">
    <name type="scientific">Phlebiopsis gigantea (strain 11061_1 CR5-6)</name>
    <name type="common">White-rot fungus</name>
    <name type="synonym">Peniophora gigantea</name>
    <dbReference type="NCBI Taxonomy" id="745531"/>
    <lineage>
        <taxon>Eukaryota</taxon>
        <taxon>Fungi</taxon>
        <taxon>Dikarya</taxon>
        <taxon>Basidiomycota</taxon>
        <taxon>Agaricomycotina</taxon>
        <taxon>Agaricomycetes</taxon>
        <taxon>Polyporales</taxon>
        <taxon>Phanerochaetaceae</taxon>
        <taxon>Phlebiopsis</taxon>
    </lineage>
</organism>
<gene>
    <name evidence="3" type="ORF">PHLGIDRAFT_120165</name>
</gene>
<evidence type="ECO:0000256" key="1">
    <source>
        <dbReference type="SAM" id="MobiDB-lite"/>
    </source>
</evidence>
<proteinExistence type="predicted"/>
<feature type="compositionally biased region" description="Basic and acidic residues" evidence="1">
    <location>
        <begin position="475"/>
        <end position="489"/>
    </location>
</feature>
<dbReference type="GO" id="GO:0005938">
    <property type="term" value="C:cell cortex"/>
    <property type="evidence" value="ECO:0007669"/>
    <property type="project" value="TreeGrafter"/>
</dbReference>
<dbReference type="OrthoDB" id="1716625at2759"/>
<dbReference type="STRING" id="745531.A0A0C3NJG5"/>
<feature type="compositionally biased region" description="Polar residues" evidence="1">
    <location>
        <begin position="137"/>
        <end position="158"/>
    </location>
</feature>
<dbReference type="GO" id="GO:0005085">
    <property type="term" value="F:guanyl-nucleotide exchange factor activity"/>
    <property type="evidence" value="ECO:0007669"/>
    <property type="project" value="InterPro"/>
</dbReference>
<dbReference type="Pfam" id="PF00621">
    <property type="entry name" value="RhoGEF"/>
    <property type="match status" value="1"/>
</dbReference>
<feature type="compositionally biased region" description="Basic and acidic residues" evidence="1">
    <location>
        <begin position="434"/>
        <end position="451"/>
    </location>
</feature>
<feature type="compositionally biased region" description="Basic and acidic residues" evidence="1">
    <location>
        <begin position="385"/>
        <end position="396"/>
    </location>
</feature>
<feature type="compositionally biased region" description="Basic and acidic residues" evidence="1">
    <location>
        <begin position="618"/>
        <end position="627"/>
    </location>
</feature>
<feature type="compositionally biased region" description="Polar residues" evidence="1">
    <location>
        <begin position="76"/>
        <end position="90"/>
    </location>
</feature>
<dbReference type="GO" id="GO:0005096">
    <property type="term" value="F:GTPase activator activity"/>
    <property type="evidence" value="ECO:0007669"/>
    <property type="project" value="InterPro"/>
</dbReference>